<dbReference type="Gene3D" id="3.20.20.140">
    <property type="entry name" value="Metal-dependent hydrolases"/>
    <property type="match status" value="1"/>
</dbReference>
<gene>
    <name evidence="2" type="ORF">LMG32289_01215</name>
</gene>
<protein>
    <submittedName>
        <fullName evidence="2">Uncharacterized protein</fullName>
    </submittedName>
</protein>
<reference evidence="2 3" key="1">
    <citation type="submission" date="2021-08" db="EMBL/GenBank/DDBJ databases">
        <authorList>
            <person name="Peeters C."/>
        </authorList>
    </citation>
    <scope>NUCLEOTIDE SEQUENCE [LARGE SCALE GENOMIC DNA]</scope>
    <source>
        <strain evidence="2 3">LMG 32289</strain>
    </source>
</reference>
<organism evidence="2 3">
    <name type="scientific">Cupriavidus pampae</name>
    <dbReference type="NCBI Taxonomy" id="659251"/>
    <lineage>
        <taxon>Bacteria</taxon>
        <taxon>Pseudomonadati</taxon>
        <taxon>Pseudomonadota</taxon>
        <taxon>Betaproteobacteria</taxon>
        <taxon>Burkholderiales</taxon>
        <taxon>Burkholderiaceae</taxon>
        <taxon>Cupriavidus</taxon>
    </lineage>
</organism>
<dbReference type="RefSeq" id="WP_223983244.1">
    <property type="nucleotide sequence ID" value="NZ_CAJZAG010000002.1"/>
</dbReference>
<name>A0ABM8WHK1_9BURK</name>
<feature type="region of interest" description="Disordered" evidence="1">
    <location>
        <begin position="1276"/>
        <end position="1316"/>
    </location>
</feature>
<proteinExistence type="predicted"/>
<comment type="caution">
    <text evidence="2">The sequence shown here is derived from an EMBL/GenBank/DDBJ whole genome shotgun (WGS) entry which is preliminary data.</text>
</comment>
<evidence type="ECO:0000256" key="1">
    <source>
        <dbReference type="SAM" id="MobiDB-lite"/>
    </source>
</evidence>
<dbReference type="Proteomes" id="UP000706525">
    <property type="component" value="Unassembled WGS sequence"/>
</dbReference>
<feature type="region of interest" description="Disordered" evidence="1">
    <location>
        <begin position="1"/>
        <end position="42"/>
    </location>
</feature>
<sequence length="1316" mass="142229">MPAPSAVAGPSSKPLDHELEVYTGRRNPAKLDSRTRTRAPARPDGLAIREGAVAAEPHTAMRRGLPAAHGELPAALERRQTELTAAADALRATPNPTEAALKTYDDAMQSYLNEVSTHLRQLSKAPNAAVTPSLQQYAGNVAGAFTNNALSFLIPTIMSVPFSEARHQTYMYSVALAFAAAPAGEAAAWVQRTLGGATPQLRMSYGGSANAGSYKAIAGDLLLAMTNLALYGLSSALLSQSSWMSGNANGQILRSLISGGVMSLAGQGVVSMGAKHTLQRNGVTDAKDLPETAHNRTIRDGIYLQADGPWMDRTTSAIKTQEVISKIIGGVLGAGVYGLIRGAGENIENKPGQNALTVFCGIGAYLLIAQVVRLVFTATAADPGKHANKFGIAASDVVSRQIRSSAFDRFENMLDAVGVGIRENLMSAGGVSRKAEYDDAMAVLSGAAFRGRAADQLDDHGKATAMESRMQAALDAFKEGAEPLTGTEHEIVRMLETVIESIGKTRESAAAGNPIQPDLQDIGNRIRDVEALVLQSVFQNNGLSGFVAQNPRVMKLVDTLMPTFAAVREGDRRAGAQAFVSNLTAYAEGHKSAEEVLMALAPDGHQRVLARDVADAINALPPGKDRTELPGIIDRMLNEAFKGKVPDRLASSMLVLRNQLNPVLVSNEPRVQAFMTRFASPEGATPDGARVIADQLKTAFSSGEFTPGDFLRVVQERQRQAPDGPVREDEEAAAGVGQQELMQRMRSALPRGFEETLAREFPIDADATLQHAADEMVSSLWRDQQAMPEVHRGLMAGAMSLRFSGELVDLAFPPQHDAHFHPTSYSGRINSLSQLVGYMDRNNIQITNLAGIPSQVYLPTPERKYYANSQHPIDYRDHDFPLAGQFQKLSDKDKDRFDLSITGFDVTNGPNISQAIKDRLREYPGVFKAVGEVTLKKEIISGKNPHNPIINGPATQELFNACAQAGLPLILHCDRSEPGSKDQYAQQVFAAIRQWVGRMEYKSNDVLATLPGAKDVPPIVPKIVWAHGAGISRFTAESKDHTQQLDTLLRSPELMATAADGTRKQVLSLDLSWDFIAHDILENVYDQLQTENLSKPIRDGIQNLLRLYKAFSEEGGRSDKADDLGDKTLAAMHRIGGRGIGREYMEAVANFKAVVEREMTDEPTRNAFLRLTEAPGDAGNNWLYMFRQHQDRLLFGTDALAVGIKAHGETAYALNTQVLTPMYHIFDALAAHVTVPADQPPLSGISTKIATSNYEGVFRDPDVKARRDAYEAMLLKEAPAEHSTNARPQPLVSQEDEGLRRTAGNSAAAAPATTDA</sequence>
<evidence type="ECO:0000313" key="3">
    <source>
        <dbReference type="Proteomes" id="UP000706525"/>
    </source>
</evidence>
<keyword evidence="3" id="KW-1185">Reference proteome</keyword>
<accession>A0ABM8WHK1</accession>
<feature type="compositionally biased region" description="Low complexity" evidence="1">
    <location>
        <begin position="1302"/>
        <end position="1316"/>
    </location>
</feature>
<evidence type="ECO:0000313" key="2">
    <source>
        <dbReference type="EMBL" id="CAG9166871.1"/>
    </source>
</evidence>
<dbReference type="EMBL" id="CAJZAG010000002">
    <property type="protein sequence ID" value="CAG9166871.1"/>
    <property type="molecule type" value="Genomic_DNA"/>
</dbReference>